<sequence length="256" mass="25827">MTNPKDPWGQRPEDAPTEHLAAPGRSGFESAHTTEYAEAYGQPAPSMYPTVEQFSGWTAPPPEATRVLPTHESQWGANPTGYGEPLGVANAPTVAPEPPRKRNTGLWVALGLGVVLLVGVIGLVVGMTLGGGNGSTPAAAPLTSAPRQPAPSAPRQAVPPPSVSPGLPGLGGGLELSGTTMGTISNNAGGTLTVNSLIGPAVTVRTDDKTSVVSATAARAKDLKVGDVVVVQGDKAADGSILARVIISTSLTGEPK</sequence>
<accession>A0A3A4KTC3</accession>
<proteinExistence type="predicted"/>
<dbReference type="OrthoDB" id="4567503at2"/>
<name>A0A3A4KTC3_9NOCA</name>
<keyword evidence="5" id="KW-1185">Reference proteome</keyword>
<dbReference type="AlphaFoldDB" id="A0A3A4KTC3"/>
<organism evidence="4 5">
    <name type="scientific">Nocardia panacis</name>
    <dbReference type="NCBI Taxonomy" id="2340916"/>
    <lineage>
        <taxon>Bacteria</taxon>
        <taxon>Bacillati</taxon>
        <taxon>Actinomycetota</taxon>
        <taxon>Actinomycetes</taxon>
        <taxon>Mycobacteriales</taxon>
        <taxon>Nocardiaceae</taxon>
        <taxon>Nocardia</taxon>
    </lineage>
</organism>
<dbReference type="Proteomes" id="UP000266677">
    <property type="component" value="Unassembled WGS sequence"/>
</dbReference>
<comment type="caution">
    <text evidence="4">The sequence shown here is derived from an EMBL/GenBank/DDBJ whole genome shotgun (WGS) entry which is preliminary data.</text>
</comment>
<feature type="compositionally biased region" description="Pro residues" evidence="1">
    <location>
        <begin position="148"/>
        <end position="163"/>
    </location>
</feature>
<feature type="region of interest" description="Disordered" evidence="1">
    <location>
        <begin position="138"/>
        <end position="182"/>
    </location>
</feature>
<evidence type="ECO:0000313" key="5">
    <source>
        <dbReference type="Proteomes" id="UP000266677"/>
    </source>
</evidence>
<feature type="domain" description="DUF5666" evidence="3">
    <location>
        <begin position="182"/>
        <end position="246"/>
    </location>
</feature>
<feature type="compositionally biased region" description="Low complexity" evidence="1">
    <location>
        <begin position="138"/>
        <end position="147"/>
    </location>
</feature>
<protein>
    <recommendedName>
        <fullName evidence="3">DUF5666 domain-containing protein</fullName>
    </recommendedName>
</protein>
<feature type="region of interest" description="Disordered" evidence="1">
    <location>
        <begin position="1"/>
        <end position="66"/>
    </location>
</feature>
<reference evidence="4 5" key="1">
    <citation type="submission" date="2018-09" db="EMBL/GenBank/DDBJ databases">
        <title>YIM PH21274 draft genome.</title>
        <authorList>
            <person name="Miao C."/>
        </authorList>
    </citation>
    <scope>NUCLEOTIDE SEQUENCE [LARGE SCALE GENOMIC DNA]</scope>
    <source>
        <strain evidence="4 5">YIM PH 21724</strain>
    </source>
</reference>
<dbReference type="InterPro" id="IPR043724">
    <property type="entry name" value="DUF5666"/>
</dbReference>
<evidence type="ECO:0000313" key="4">
    <source>
        <dbReference type="EMBL" id="RJO76746.1"/>
    </source>
</evidence>
<keyword evidence="2" id="KW-1133">Transmembrane helix</keyword>
<dbReference type="RefSeq" id="WP_120039668.1">
    <property type="nucleotide sequence ID" value="NZ_QZFU01000016.1"/>
</dbReference>
<feature type="transmembrane region" description="Helical" evidence="2">
    <location>
        <begin position="106"/>
        <end position="129"/>
    </location>
</feature>
<keyword evidence="2" id="KW-0472">Membrane</keyword>
<evidence type="ECO:0000256" key="2">
    <source>
        <dbReference type="SAM" id="Phobius"/>
    </source>
</evidence>
<gene>
    <name evidence="4" type="ORF">D5S18_10835</name>
</gene>
<evidence type="ECO:0000259" key="3">
    <source>
        <dbReference type="Pfam" id="PF18914"/>
    </source>
</evidence>
<evidence type="ECO:0000256" key="1">
    <source>
        <dbReference type="SAM" id="MobiDB-lite"/>
    </source>
</evidence>
<dbReference type="EMBL" id="QZFU01000016">
    <property type="protein sequence ID" value="RJO76746.1"/>
    <property type="molecule type" value="Genomic_DNA"/>
</dbReference>
<keyword evidence="2" id="KW-0812">Transmembrane</keyword>
<dbReference type="Pfam" id="PF18914">
    <property type="entry name" value="DUF5666"/>
    <property type="match status" value="1"/>
</dbReference>